<feature type="transmembrane region" description="Helical" evidence="7">
    <location>
        <begin position="422"/>
        <end position="440"/>
    </location>
</feature>
<feature type="transmembrane region" description="Helical" evidence="7">
    <location>
        <begin position="364"/>
        <end position="387"/>
    </location>
</feature>
<keyword evidence="5 7" id="KW-1133">Transmembrane helix</keyword>
<dbReference type="InterPro" id="IPR001516">
    <property type="entry name" value="Proton_antipo_N"/>
</dbReference>
<dbReference type="GO" id="GO:0005886">
    <property type="term" value="C:plasma membrane"/>
    <property type="evidence" value="ECO:0007669"/>
    <property type="project" value="UniProtKB-SubCell"/>
</dbReference>
<feature type="transmembrane region" description="Helical" evidence="7">
    <location>
        <begin position="112"/>
        <end position="130"/>
    </location>
</feature>
<dbReference type="Pfam" id="PF00662">
    <property type="entry name" value="Proton_antipo_N"/>
    <property type="match status" value="1"/>
</dbReference>
<feature type="transmembrane region" description="Helical" evidence="7">
    <location>
        <begin position="307"/>
        <end position="331"/>
    </location>
</feature>
<keyword evidence="2 7" id="KW-0813">Transport</keyword>
<dbReference type="GO" id="GO:0015990">
    <property type="term" value="P:electron transport coupled proton transport"/>
    <property type="evidence" value="ECO:0007669"/>
    <property type="project" value="TreeGrafter"/>
</dbReference>
<evidence type="ECO:0000256" key="8">
    <source>
        <dbReference type="RuleBase" id="RU000320"/>
    </source>
</evidence>
<reference evidence="11" key="1">
    <citation type="submission" date="2022-11" db="EMBL/GenBank/DDBJ databases">
        <title>The characterization of three novel Bacteroidetes species and genomic analysis of their roles in tidal elemental geochemical cycles.</title>
        <authorList>
            <person name="Ma K.-J."/>
        </authorList>
    </citation>
    <scope>NUCLEOTIDE SEQUENCE</scope>
    <source>
        <strain evidence="11">M415</strain>
    </source>
</reference>
<dbReference type="GO" id="GO:0012505">
    <property type="term" value="C:endomembrane system"/>
    <property type="evidence" value="ECO:0007669"/>
    <property type="project" value="UniProtKB-SubCell"/>
</dbReference>
<evidence type="ECO:0000256" key="5">
    <source>
        <dbReference type="ARBA" id="ARBA00022989"/>
    </source>
</evidence>
<comment type="subunit">
    <text evidence="7">Forms a complex with DabA.</text>
</comment>
<feature type="transmembrane region" description="Helical" evidence="7">
    <location>
        <begin position="460"/>
        <end position="482"/>
    </location>
</feature>
<dbReference type="GO" id="GO:0008137">
    <property type="term" value="F:NADH dehydrogenase (ubiquinone) activity"/>
    <property type="evidence" value="ECO:0007669"/>
    <property type="project" value="InterPro"/>
</dbReference>
<evidence type="ECO:0000256" key="3">
    <source>
        <dbReference type="ARBA" id="ARBA00022475"/>
    </source>
</evidence>
<evidence type="ECO:0000256" key="1">
    <source>
        <dbReference type="ARBA" id="ARBA00004127"/>
    </source>
</evidence>
<feature type="transmembrane region" description="Helical" evidence="7">
    <location>
        <begin position="37"/>
        <end position="59"/>
    </location>
</feature>
<keyword evidence="3 7" id="KW-1003">Cell membrane</keyword>
<evidence type="ECO:0000256" key="7">
    <source>
        <dbReference type="HAMAP-Rule" id="MF_00862"/>
    </source>
</evidence>
<comment type="caution">
    <text evidence="11">The sequence shown here is derived from an EMBL/GenBank/DDBJ whole genome shotgun (WGS) entry which is preliminary data.</text>
</comment>
<evidence type="ECO:0000256" key="6">
    <source>
        <dbReference type="ARBA" id="ARBA00023136"/>
    </source>
</evidence>
<name>A0AAE3SM56_9FLAO</name>
<evidence type="ECO:0000259" key="10">
    <source>
        <dbReference type="Pfam" id="PF00662"/>
    </source>
</evidence>
<dbReference type="GO" id="GO:0042773">
    <property type="term" value="P:ATP synthesis coupled electron transport"/>
    <property type="evidence" value="ECO:0007669"/>
    <property type="project" value="InterPro"/>
</dbReference>
<dbReference type="AlphaFoldDB" id="A0AAE3SM56"/>
<keyword evidence="12" id="KW-1185">Reference proteome</keyword>
<organism evidence="11 12">
    <name type="scientific">Lentiprolixibacter aurantiacus</name>
    <dbReference type="NCBI Taxonomy" id="2993939"/>
    <lineage>
        <taxon>Bacteria</taxon>
        <taxon>Pseudomonadati</taxon>
        <taxon>Bacteroidota</taxon>
        <taxon>Flavobacteriia</taxon>
        <taxon>Flavobacteriales</taxon>
        <taxon>Flavobacteriaceae</taxon>
        <taxon>Lentiprolixibacter</taxon>
    </lineage>
</organism>
<dbReference type="PANTHER" id="PTHR42829">
    <property type="entry name" value="NADH-UBIQUINONE OXIDOREDUCTASE CHAIN 5"/>
    <property type="match status" value="1"/>
</dbReference>
<dbReference type="RefSeq" id="WP_266010090.1">
    <property type="nucleotide sequence ID" value="NZ_JAPFQP010000001.1"/>
</dbReference>
<dbReference type="InterPro" id="IPR001750">
    <property type="entry name" value="ND/Mrp_TM"/>
</dbReference>
<dbReference type="Proteomes" id="UP001207116">
    <property type="component" value="Unassembled WGS sequence"/>
</dbReference>
<evidence type="ECO:0000313" key="11">
    <source>
        <dbReference type="EMBL" id="MCX2718095.1"/>
    </source>
</evidence>
<feature type="domain" description="NADH:quinone oxidoreductase/Mrp antiporter transmembrane" evidence="9">
    <location>
        <begin position="129"/>
        <end position="351"/>
    </location>
</feature>
<dbReference type="GO" id="GO:0003954">
    <property type="term" value="F:NADH dehydrogenase activity"/>
    <property type="evidence" value="ECO:0007669"/>
    <property type="project" value="TreeGrafter"/>
</dbReference>
<dbReference type="Pfam" id="PF00361">
    <property type="entry name" value="Proton_antipo_M"/>
    <property type="match status" value="1"/>
</dbReference>
<feature type="domain" description="NADH-Ubiquinone oxidoreductase (complex I) chain 5 N-terminal" evidence="10">
    <location>
        <begin position="72"/>
        <end position="113"/>
    </location>
</feature>
<evidence type="ECO:0000259" key="9">
    <source>
        <dbReference type="Pfam" id="PF00361"/>
    </source>
</evidence>
<sequence>MKDSLLTLLPVVAPAVLLVFSFLAIRKKVSSRLSALSETATWIGVLTAISSGFILYMNGTLQSALLGWQGLGFAIRIDSLSMIMFSMIAILGLVVMRYSINYMDGDPRKNIFMARMAITIAGVELLVLSGNLGQLFVFWVITSICLHYLLVFYRSRPQAIAAARKKFIMARIGDVTLFVATMILYAQFGTGDLDAIFIGIQQKAGLNAALVAAAVLLVITAVLKSAQFPTHGWLVKVVETPTPVSAMLHAGLLNAGPFLMVRMSFLMIASDAASLLLIGIAGFTALFASVVYLTQPSIKVALGYSSIAHMGFSLLICGFGVYSAALLHVVAHSFYKAHAFLSSGSVIDSVRAHKIKVPKRMGSAGHIGLGILASIGIYALFCYIWGVNPAEDFSLMATGAIIVMGLSQVISGTLDSRGTFKAVLQTAGLAFFVALSFFSFEHSARVLLGTQIPAFTNPGFAIKSAAALVLAIYSVVVVLQLFSSRLNKNWGYALGIHLRNGLYANVIFDRMIGSLKNEKFKWANLTVREENQEETKIPVEVIEDLKSEVVSKS</sequence>
<evidence type="ECO:0000256" key="2">
    <source>
        <dbReference type="ARBA" id="ARBA00022448"/>
    </source>
</evidence>
<accession>A0AAE3SM56</accession>
<dbReference type="PANTHER" id="PTHR42829:SF1">
    <property type="entry name" value="INORGANIC CARBON TRANSPORTER SUBUNIT DABB-RELATED"/>
    <property type="match status" value="1"/>
</dbReference>
<dbReference type="EMBL" id="JAPFQP010000001">
    <property type="protein sequence ID" value="MCX2718095.1"/>
    <property type="molecule type" value="Genomic_DNA"/>
</dbReference>
<keyword evidence="4 7" id="KW-0812">Transmembrane</keyword>
<feature type="transmembrane region" description="Helical" evidence="7">
    <location>
        <begin position="393"/>
        <end position="410"/>
    </location>
</feature>
<evidence type="ECO:0000256" key="4">
    <source>
        <dbReference type="ARBA" id="ARBA00022692"/>
    </source>
</evidence>
<dbReference type="InterPro" id="IPR046396">
    <property type="entry name" value="Transporter_DabB"/>
</dbReference>
<proteinExistence type="inferred from homology"/>
<dbReference type="HAMAP" id="MF_00862">
    <property type="entry name" value="DabB"/>
    <property type="match status" value="1"/>
</dbReference>
<comment type="similarity">
    <text evidence="7">Belongs to the inorganic carbon transporter (TC 9.A.2) DabB family.</text>
</comment>
<dbReference type="InterPro" id="IPR003945">
    <property type="entry name" value="NU5C-like"/>
</dbReference>
<keyword evidence="6 7" id="KW-0472">Membrane</keyword>
<dbReference type="PRINTS" id="PR01434">
    <property type="entry name" value="NADHDHGNASE5"/>
</dbReference>
<feature type="transmembrane region" description="Helical" evidence="7">
    <location>
        <begin position="167"/>
        <end position="186"/>
    </location>
</feature>
<evidence type="ECO:0000313" key="12">
    <source>
        <dbReference type="Proteomes" id="UP001207116"/>
    </source>
</evidence>
<feature type="transmembrane region" description="Helical" evidence="7">
    <location>
        <begin position="79"/>
        <end position="100"/>
    </location>
</feature>
<feature type="transmembrane region" description="Helical" evidence="7">
    <location>
        <begin position="136"/>
        <end position="155"/>
    </location>
</feature>
<feature type="transmembrane region" description="Helical" evidence="7">
    <location>
        <begin position="6"/>
        <end position="25"/>
    </location>
</feature>
<comment type="function">
    <text evidence="7">Part of an energy-coupled inorganic carbon pump.</text>
</comment>
<feature type="transmembrane region" description="Helical" evidence="7">
    <location>
        <begin position="272"/>
        <end position="295"/>
    </location>
</feature>
<protein>
    <recommendedName>
        <fullName evidence="7">Probable inorganic carbon transporter subunit DabB</fullName>
    </recommendedName>
</protein>
<feature type="transmembrane region" description="Helical" evidence="7">
    <location>
        <begin position="206"/>
        <end position="223"/>
    </location>
</feature>
<comment type="subcellular location">
    <subcellularLocation>
        <location evidence="7">Cell membrane</location>
        <topology evidence="7">Multi-pass membrane protein</topology>
    </subcellularLocation>
    <subcellularLocation>
        <location evidence="1">Endomembrane system</location>
        <topology evidence="1">Multi-pass membrane protein</topology>
    </subcellularLocation>
    <subcellularLocation>
        <location evidence="8">Membrane</location>
        <topology evidence="8">Multi-pass membrane protein</topology>
    </subcellularLocation>
</comment>
<gene>
    <name evidence="7" type="primary">dabB</name>
    <name evidence="11" type="ORF">OO016_00655</name>
</gene>